<dbReference type="SUPFAM" id="SSF53335">
    <property type="entry name" value="S-adenosyl-L-methionine-dependent methyltransferases"/>
    <property type="match status" value="1"/>
</dbReference>
<dbReference type="Pfam" id="PF13649">
    <property type="entry name" value="Methyltransf_25"/>
    <property type="match status" value="1"/>
</dbReference>
<dbReference type="InterPro" id="IPR041698">
    <property type="entry name" value="Methyltransf_25"/>
</dbReference>
<feature type="compositionally biased region" description="Basic and acidic residues" evidence="1">
    <location>
        <begin position="515"/>
        <end position="528"/>
    </location>
</feature>
<dbReference type="Gene3D" id="3.40.50.150">
    <property type="entry name" value="Vaccinia Virus protein VP39"/>
    <property type="match status" value="1"/>
</dbReference>
<dbReference type="AlphaFoldDB" id="A0A4Q9N0K1"/>
<evidence type="ECO:0000313" key="3">
    <source>
        <dbReference type="EMBL" id="TBU33318.1"/>
    </source>
</evidence>
<dbReference type="InterPro" id="IPR029063">
    <property type="entry name" value="SAM-dependent_MTases_sf"/>
</dbReference>
<reference evidence="3" key="1">
    <citation type="submission" date="2019-01" db="EMBL/GenBank/DDBJ databases">
        <title>Draft genome sequences of three monokaryotic isolates of the white-rot basidiomycete fungus Dichomitus squalens.</title>
        <authorList>
            <consortium name="DOE Joint Genome Institute"/>
            <person name="Lopez S.C."/>
            <person name="Andreopoulos B."/>
            <person name="Pangilinan J."/>
            <person name="Lipzen A."/>
            <person name="Riley R."/>
            <person name="Ahrendt S."/>
            <person name="Ng V."/>
            <person name="Barry K."/>
            <person name="Daum C."/>
            <person name="Grigoriev I.V."/>
            <person name="Hilden K.S."/>
            <person name="Makela M.R."/>
            <person name="de Vries R.P."/>
        </authorList>
    </citation>
    <scope>NUCLEOTIDE SEQUENCE [LARGE SCALE GENOMIC DNA]</scope>
    <source>
        <strain evidence="3">OM18370.1</strain>
    </source>
</reference>
<dbReference type="OrthoDB" id="2013972at2759"/>
<organism evidence="3">
    <name type="scientific">Dichomitus squalens</name>
    <dbReference type="NCBI Taxonomy" id="114155"/>
    <lineage>
        <taxon>Eukaryota</taxon>
        <taxon>Fungi</taxon>
        <taxon>Dikarya</taxon>
        <taxon>Basidiomycota</taxon>
        <taxon>Agaricomycotina</taxon>
        <taxon>Agaricomycetes</taxon>
        <taxon>Polyporales</taxon>
        <taxon>Polyporaceae</taxon>
        <taxon>Dichomitus</taxon>
    </lineage>
</organism>
<dbReference type="GO" id="GO:0008168">
    <property type="term" value="F:methyltransferase activity"/>
    <property type="evidence" value="ECO:0007669"/>
    <property type="project" value="TreeGrafter"/>
</dbReference>
<feature type="region of interest" description="Disordered" evidence="1">
    <location>
        <begin position="189"/>
        <end position="215"/>
    </location>
</feature>
<name>A0A4Q9N0K1_9APHY</name>
<dbReference type="CDD" id="cd02440">
    <property type="entry name" value="AdoMet_MTases"/>
    <property type="match status" value="1"/>
</dbReference>
<dbReference type="Proteomes" id="UP000292957">
    <property type="component" value="Unassembled WGS sequence"/>
</dbReference>
<protein>
    <recommendedName>
        <fullName evidence="2">Methyltransferase domain-containing protein</fullName>
    </recommendedName>
</protein>
<feature type="compositionally biased region" description="Polar residues" evidence="1">
    <location>
        <begin position="496"/>
        <end position="511"/>
    </location>
</feature>
<feature type="region of interest" description="Disordered" evidence="1">
    <location>
        <begin position="491"/>
        <end position="528"/>
    </location>
</feature>
<dbReference type="EMBL" id="ML143391">
    <property type="protein sequence ID" value="TBU33318.1"/>
    <property type="molecule type" value="Genomic_DNA"/>
</dbReference>
<evidence type="ECO:0000256" key="1">
    <source>
        <dbReference type="SAM" id="MobiDB-lite"/>
    </source>
</evidence>
<gene>
    <name evidence="3" type="ORF">BD311DRAFT_861779</name>
</gene>
<dbReference type="PANTHER" id="PTHR43591">
    <property type="entry name" value="METHYLTRANSFERASE"/>
    <property type="match status" value="1"/>
</dbReference>
<feature type="domain" description="Methyltransferase" evidence="2">
    <location>
        <begin position="76"/>
        <end position="176"/>
    </location>
</feature>
<proteinExistence type="predicted"/>
<sequence>MTVAQNHPPLNSGVTRDVHDELVRQRAEKRRQAGGASPVRFHNDLLVGDDWTCMFLKRISQGVTMHQFDVPPATALDLGCGSGLWCIEAAKQWPDTKIVGFDVRNIQPDLAQISLGIEYRDLARRVQWVHGDFMEPLPFESNHFDLVRICCVGLWVPEDSWQELLEECSRVLTPGGILEIIEEDLLFPAGRTRRQDPESSSRLRASSTGGHLSGERLRSDSIASRLTTLTMQTSPTVHTLASSASSSSLLLTTERTSNSTSLDTLASSFSSRLRSLSGSGSGSGSALLAPDSAFRQDHARLRNAWEEMLDERFLSHKLLNVLQFYLSSAFSSVHAHPTMYVLLPPPSHARDNRGRATAEHEHEHKWEGDDLTLWLDEMRAYMAKLSGDPEYRKAVNGNASGAWPKSATVASYNTLHLSRQVGLIGACKEALWEAYRTLEGGGGDWGPGNDPPRDDLREEFERDWECWEEDMKDRMGVREQLQSSLEWRVPDPDRLSISTRPGSYLSGQLQTRSKKSCDGTAKSDGEPDHASICRALRGFVARKV</sequence>
<dbReference type="PANTHER" id="PTHR43591:SF105">
    <property type="entry name" value="METHYLTRANSFERASE DOMAIN-CONTAINING PROTEIN-RELATED"/>
    <property type="match status" value="1"/>
</dbReference>
<evidence type="ECO:0000259" key="2">
    <source>
        <dbReference type="Pfam" id="PF13649"/>
    </source>
</evidence>
<accession>A0A4Q9N0K1</accession>